<dbReference type="RefSeq" id="WP_281743116.1">
    <property type="nucleotide sequence ID" value="NZ_AP026973.1"/>
</dbReference>
<name>A0A9C7C4F8_9BURK</name>
<dbReference type="KEGG" id="pyt:PKF023_05110"/>
<feature type="transmembrane region" description="Helical" evidence="1">
    <location>
        <begin position="12"/>
        <end position="35"/>
    </location>
</feature>
<reference evidence="3" key="1">
    <citation type="submission" date="2022-11" db="EMBL/GenBank/DDBJ databases">
        <title>Complete Genome Sequences of three Polynucleobacter sp. Subcluster PnecC Strains KF022, KF023, and KF032 Isolated from a Shallow Eutrophic Lake in Japan.</title>
        <authorList>
            <person name="Ogata Y."/>
            <person name="Watanabe K."/>
            <person name="Takemine S."/>
            <person name="Shindo C."/>
            <person name="Kurokawa R."/>
            <person name="Suda W."/>
        </authorList>
    </citation>
    <scope>NUCLEOTIDE SEQUENCE</scope>
    <source>
        <strain evidence="3">KF023</strain>
    </source>
</reference>
<dbReference type="Proteomes" id="UP001211097">
    <property type="component" value="Chromosome"/>
</dbReference>
<evidence type="ECO:0000256" key="1">
    <source>
        <dbReference type="SAM" id="Phobius"/>
    </source>
</evidence>
<protein>
    <submittedName>
        <fullName evidence="3">Membrane protein</fullName>
    </submittedName>
</protein>
<dbReference type="InterPro" id="IPR021309">
    <property type="entry name" value="YgaP-like_TM"/>
</dbReference>
<proteinExistence type="predicted"/>
<dbReference type="AlphaFoldDB" id="A0A9C7C4F8"/>
<gene>
    <name evidence="3" type="ORF">PKF023_05110</name>
</gene>
<dbReference type="Pfam" id="PF11127">
    <property type="entry name" value="YgaP-like_TM"/>
    <property type="match status" value="1"/>
</dbReference>
<sequence>MKCNVGGIDRVLRIAVGLVLVGLAASNIVGAWGWIGIVPLATGLFRFCPLYPLLGINSCGTGSDCGGGGCCK</sequence>
<keyword evidence="1" id="KW-1133">Transmembrane helix</keyword>
<evidence type="ECO:0000313" key="3">
    <source>
        <dbReference type="EMBL" id="BDT76708.1"/>
    </source>
</evidence>
<feature type="domain" description="Inner membrane protein YgaP-like transmembrane" evidence="2">
    <location>
        <begin position="1"/>
        <end position="61"/>
    </location>
</feature>
<organism evidence="3">
    <name type="scientific">Polynucleobacter yangtzensis</name>
    <dbReference type="NCBI Taxonomy" id="1743159"/>
    <lineage>
        <taxon>Bacteria</taxon>
        <taxon>Pseudomonadati</taxon>
        <taxon>Pseudomonadota</taxon>
        <taxon>Betaproteobacteria</taxon>
        <taxon>Burkholderiales</taxon>
        <taxon>Burkholderiaceae</taxon>
        <taxon>Polynucleobacter</taxon>
    </lineage>
</organism>
<dbReference type="EMBL" id="AP026973">
    <property type="protein sequence ID" value="BDT76708.1"/>
    <property type="molecule type" value="Genomic_DNA"/>
</dbReference>
<keyword evidence="1" id="KW-0812">Transmembrane</keyword>
<evidence type="ECO:0000259" key="2">
    <source>
        <dbReference type="Pfam" id="PF11127"/>
    </source>
</evidence>
<accession>A0A9C7C4F8</accession>
<keyword evidence="1" id="KW-0472">Membrane</keyword>